<proteinExistence type="predicted"/>
<name>A0AAD4L5Y2_9AGAM</name>
<dbReference type="SUPFAM" id="SSF140490">
    <property type="entry name" value="Nqo1C-terminal domain-like"/>
    <property type="match status" value="1"/>
</dbReference>
<dbReference type="InterPro" id="IPR037207">
    <property type="entry name" value="Nuop51_4Fe4S-bd_sf"/>
</dbReference>
<evidence type="ECO:0000313" key="2">
    <source>
        <dbReference type="Proteomes" id="UP001201163"/>
    </source>
</evidence>
<keyword evidence="2" id="KW-1185">Reference proteome</keyword>
<reference evidence="1" key="1">
    <citation type="submission" date="2022-01" db="EMBL/GenBank/DDBJ databases">
        <title>Comparative genomics reveals a dynamic genome evolution in the ectomycorrhizal milk-cap (Lactarius) mushrooms.</title>
        <authorList>
            <consortium name="DOE Joint Genome Institute"/>
            <person name="Lebreton A."/>
            <person name="Tang N."/>
            <person name="Kuo A."/>
            <person name="LaButti K."/>
            <person name="Drula E."/>
            <person name="Barry K."/>
            <person name="Clum A."/>
            <person name="Lipzen A."/>
            <person name="Mousain D."/>
            <person name="Ng V."/>
            <person name="Wang R."/>
            <person name="Wang X."/>
            <person name="Dai Y."/>
            <person name="Henrissat B."/>
            <person name="Grigoriev I.V."/>
            <person name="Guerin-Laguette A."/>
            <person name="Yu F."/>
            <person name="Martin F.M."/>
        </authorList>
    </citation>
    <scope>NUCLEOTIDE SEQUENCE</scope>
    <source>
        <strain evidence="1">QP</strain>
    </source>
</reference>
<dbReference type="AlphaFoldDB" id="A0AAD4L5Y2"/>
<organism evidence="1 2">
    <name type="scientific">Lactarius akahatsu</name>
    <dbReference type="NCBI Taxonomy" id="416441"/>
    <lineage>
        <taxon>Eukaryota</taxon>
        <taxon>Fungi</taxon>
        <taxon>Dikarya</taxon>
        <taxon>Basidiomycota</taxon>
        <taxon>Agaricomycotina</taxon>
        <taxon>Agaricomycetes</taxon>
        <taxon>Russulales</taxon>
        <taxon>Russulaceae</taxon>
        <taxon>Lactarius</taxon>
    </lineage>
</organism>
<protein>
    <submittedName>
        <fullName evidence="1">Uncharacterized protein</fullName>
    </submittedName>
</protein>
<comment type="caution">
    <text evidence="1">The sequence shown here is derived from an EMBL/GenBank/DDBJ whole genome shotgun (WGS) entry which is preliminary data.</text>
</comment>
<sequence>MSSAHLIQQGTLVSAMAPSSRWPNCCDYCSASQVRTSEMRIVTLNLPTQFDKQELRDQCPLCQEGTTWVMNFMRLFIEGRGLRCETDMLLELTQVHHSPFLSHPEISRRPHDLCARRRGGVAHSGLDAPPPARG</sequence>
<accession>A0AAD4L5Y2</accession>
<dbReference type="EMBL" id="JAKELL010000173">
    <property type="protein sequence ID" value="KAH8979403.1"/>
    <property type="molecule type" value="Genomic_DNA"/>
</dbReference>
<evidence type="ECO:0000313" key="1">
    <source>
        <dbReference type="EMBL" id="KAH8979403.1"/>
    </source>
</evidence>
<dbReference type="Proteomes" id="UP001201163">
    <property type="component" value="Unassembled WGS sequence"/>
</dbReference>
<gene>
    <name evidence="1" type="ORF">EDB92DRAFT_388978</name>
</gene>